<sequence length="73" mass="8303">MSTPIVKTLIDEQVAELPEALAMPFDRVLMLFKGPTLFDAKRAAAEAFIENPEAISRSWWMCGEWTLGYEVRL</sequence>
<dbReference type="RefSeq" id="WP_099593525.1">
    <property type="nucleotide sequence ID" value="NZ_CP016634.1"/>
</dbReference>
<dbReference type="EMBL" id="CP016634">
    <property type="protein sequence ID" value="ANY87693.1"/>
    <property type="molecule type" value="Genomic_DNA"/>
</dbReference>
<name>A0A1B2F6C7_PSEPU</name>
<gene>
    <name evidence="1" type="ORF">IEC33019_2136</name>
</gene>
<accession>A0A1B2F6C7</accession>
<protein>
    <submittedName>
        <fullName evidence="1">Uncharacterized protein</fullName>
    </submittedName>
</protein>
<evidence type="ECO:0000313" key="1">
    <source>
        <dbReference type="EMBL" id="ANY87693.1"/>
    </source>
</evidence>
<proteinExistence type="predicted"/>
<dbReference type="AlphaFoldDB" id="A0A1B2F6C7"/>
<reference evidence="1" key="1">
    <citation type="submission" date="2016-07" db="EMBL/GenBank/DDBJ databases">
        <title>New class B carbapenemase carried by novel plasmid in Pseudomonas putida enviromental strain in eastern Amazonia.</title>
        <authorList>
            <person name="Souza C.O."/>
            <person name="Lima K.V."/>
            <person name="Brasiliense D.M."/>
            <person name="Perez-Chaparro P.J."/>
            <person name="Mamizuka E.M."/>
            <person name="Lima M.O."/>
            <person name="Lima L.N."/>
            <person name="McCulloch J.A."/>
        </authorList>
    </citation>
    <scope>NUCLEOTIDE SEQUENCE [LARGE SCALE GENOMIC DNA]</scope>
    <source>
        <strain evidence="1">IEC33019</strain>
    </source>
</reference>
<organism evidence="1">
    <name type="scientific">Pseudomonas putida</name>
    <name type="common">Arthrobacter siderocapsulatus</name>
    <dbReference type="NCBI Taxonomy" id="303"/>
    <lineage>
        <taxon>Bacteria</taxon>
        <taxon>Pseudomonadati</taxon>
        <taxon>Pseudomonadota</taxon>
        <taxon>Gammaproteobacteria</taxon>
        <taxon>Pseudomonadales</taxon>
        <taxon>Pseudomonadaceae</taxon>
        <taxon>Pseudomonas</taxon>
    </lineage>
</organism>